<feature type="compositionally biased region" description="Acidic residues" evidence="5">
    <location>
        <begin position="750"/>
        <end position="765"/>
    </location>
</feature>
<dbReference type="GO" id="GO:0000724">
    <property type="term" value="P:double-strand break repair via homologous recombination"/>
    <property type="evidence" value="ECO:0007669"/>
    <property type="project" value="TreeGrafter"/>
</dbReference>
<feature type="compositionally biased region" description="Acidic residues" evidence="5">
    <location>
        <begin position="688"/>
        <end position="704"/>
    </location>
</feature>
<keyword evidence="4" id="KW-0539">Nucleus</keyword>
<dbReference type="InterPro" id="IPR019236">
    <property type="entry name" value="APP1_cat"/>
</dbReference>
<evidence type="ECO:0000313" key="8">
    <source>
        <dbReference type="EMBL" id="RFU35781.1"/>
    </source>
</evidence>
<dbReference type="InterPro" id="IPR049730">
    <property type="entry name" value="SNF2/RAD54-like_C"/>
</dbReference>
<evidence type="ECO:0000256" key="1">
    <source>
        <dbReference type="ARBA" id="ARBA00022741"/>
    </source>
</evidence>
<dbReference type="PROSITE" id="PS51194">
    <property type="entry name" value="HELICASE_CTER"/>
    <property type="match status" value="1"/>
</dbReference>
<feature type="domain" description="Helicase ATP-binding" evidence="6">
    <location>
        <begin position="2041"/>
        <end position="2211"/>
    </location>
</feature>
<feature type="compositionally biased region" description="Polar residues" evidence="5">
    <location>
        <begin position="251"/>
        <end position="264"/>
    </location>
</feature>
<dbReference type="PANTHER" id="PTHR45629">
    <property type="entry name" value="SNF2/RAD54 FAMILY MEMBER"/>
    <property type="match status" value="1"/>
</dbReference>
<dbReference type="PROSITE" id="PS51192">
    <property type="entry name" value="HELICASE_ATP_BIND_1"/>
    <property type="match status" value="1"/>
</dbReference>
<feature type="region of interest" description="Disordered" evidence="5">
    <location>
        <begin position="1054"/>
        <end position="1089"/>
    </location>
</feature>
<dbReference type="Gene3D" id="1.20.120.850">
    <property type="entry name" value="SWI2/SNF2 ATPases, N-terminal domain"/>
    <property type="match status" value="1"/>
</dbReference>
<dbReference type="SUPFAM" id="SSF52540">
    <property type="entry name" value="P-loop containing nucleoside triphosphate hydrolases"/>
    <property type="match status" value="2"/>
</dbReference>
<dbReference type="InterPro" id="IPR000330">
    <property type="entry name" value="SNF2_N"/>
</dbReference>
<feature type="compositionally biased region" description="Low complexity" evidence="5">
    <location>
        <begin position="1124"/>
        <end position="1136"/>
    </location>
</feature>
<dbReference type="InterPro" id="IPR001138">
    <property type="entry name" value="Zn2Cys6_DnaBD"/>
</dbReference>
<dbReference type="InterPro" id="IPR001650">
    <property type="entry name" value="Helicase_C-like"/>
</dbReference>
<evidence type="ECO:0000256" key="5">
    <source>
        <dbReference type="SAM" id="MobiDB-lite"/>
    </source>
</evidence>
<evidence type="ECO:0008006" key="10">
    <source>
        <dbReference type="Google" id="ProtNLM"/>
    </source>
</evidence>
<dbReference type="InterPro" id="IPR036864">
    <property type="entry name" value="Zn2-C6_fun-type_DNA-bd_sf"/>
</dbReference>
<dbReference type="Gene3D" id="3.40.50.300">
    <property type="entry name" value="P-loop containing nucleotide triphosphate hydrolases"/>
    <property type="match status" value="1"/>
</dbReference>
<dbReference type="InterPro" id="IPR027417">
    <property type="entry name" value="P-loop_NTPase"/>
</dbReference>
<feature type="region of interest" description="Disordered" evidence="5">
    <location>
        <begin position="294"/>
        <end position="352"/>
    </location>
</feature>
<dbReference type="Pfam" id="PF00271">
    <property type="entry name" value="Helicase_C"/>
    <property type="match status" value="1"/>
</dbReference>
<evidence type="ECO:0000256" key="2">
    <source>
        <dbReference type="ARBA" id="ARBA00022801"/>
    </source>
</evidence>
<dbReference type="GO" id="GO:0007131">
    <property type="term" value="P:reciprocal meiotic recombination"/>
    <property type="evidence" value="ECO:0007669"/>
    <property type="project" value="TreeGrafter"/>
</dbReference>
<dbReference type="GO" id="GO:0008270">
    <property type="term" value="F:zinc ion binding"/>
    <property type="evidence" value="ECO:0007669"/>
    <property type="project" value="InterPro"/>
</dbReference>
<dbReference type="CDD" id="cd12148">
    <property type="entry name" value="fungal_TF_MHR"/>
    <property type="match status" value="1"/>
</dbReference>
<keyword evidence="9" id="KW-1185">Reference proteome</keyword>
<feature type="compositionally biased region" description="Polar residues" evidence="5">
    <location>
        <begin position="1560"/>
        <end position="1579"/>
    </location>
</feature>
<organism evidence="8 9">
    <name type="scientific">Scytalidium lignicola</name>
    <name type="common">Hyphomycete</name>
    <dbReference type="NCBI Taxonomy" id="5539"/>
    <lineage>
        <taxon>Eukaryota</taxon>
        <taxon>Fungi</taxon>
        <taxon>Dikarya</taxon>
        <taxon>Ascomycota</taxon>
        <taxon>Pezizomycotina</taxon>
        <taxon>Leotiomycetes</taxon>
        <taxon>Leotiomycetes incertae sedis</taxon>
        <taxon>Scytalidium</taxon>
    </lineage>
</organism>
<sequence>MAQPIDSHQPLLQEPVDISFESMMESLNDAGVGYLEGWENTQLPLNDPVLDYLEGRLDHPEFPNLPLNNPNILDNQNFFNSEFDTLQGTDFPVNTGEVFPLTKPITSTENIDSQSQLLDEFNPRLGEYNFPDLSEFFNDDGCLHENMQPSAPAHNVDPLFSGEDPRPLSVDGANSYSDTVNMLNSIKGLANGNDAFMGADLTDSHQEPENTWSENDIGFIPQDWVTAEFDNVPPLDDDIAQSDFQGVPDQLSRQVNSVRRSARRSQSINYAKSMLSMPLALSPRLINADNMQPKEFQSPNINAGQHSPSSSLHENLPSQEKPRQVNGLHLPALPKAPPLQKENQRPGCDSTSAVVSWPQSRFYEMQPRHSIDKSFSNTASGFTPIESRSPTPDLHETNSNTAYADKPKESKKKYQYQLRKRPPEWERPSKRGPVSFHYTLYGELEHSLRFTPEEILTFIQMHPINSHFKPQHSDFGLTLWIQVTPFDCGGRYPHRESNTCRFKNCPIRTKTIRKGQFRIAFDERVPGPPKDPFHNSGYVHLYCMEKFLDFPLICKQYNVKPDNRRLQYEDKNKMSIARDHPEMLSRAIEFIKDSVPGVSRANWNYEDSLTFILTREHIYRESSSRQSLRNRRGGNHIAKWMGNLDLYAENQKKIREEKLKKREKHKQKRKQKERGRAKNRRRMRGEDSDYEYDDDDDDDDEIENIDDRADQASQIPQRIDRGHQNKNGNPLNHTTRQSKNKETRKRNCYESDEESLEEYNPDDYYEAAREPKQKRRKHDYHEEFEPRTSSFRSRPAGHPHHRQSLFRYLFPHPRRTTRERFADFRFETLPYFKYRAQSRIYNYLVRRQKRYKEKKVAGAGVLNNLRNRGSRFLRGYPRDDANVGRKPVIMSGSLPGFGGSGGAYSGAPEGRERGARRKKFAGYLKAANEIRQSYQQSYSEKWGANNTDEHWGSRSIPGEFPHAGIVMHDDEQLVLFPSYAKRHFKKPPNPNVSENKDRDGDGVGDPEYWAREWQKYEDDRAIVDVDIRGWIYSPHRGPLTRRNRLLIGIARQLSGIPAPPRGSGTGRESSPDVAPSLHARHESQREQENIAQEAEQILRKGQGEEQIAARGGYSEQPKPEYDFSGANSRSSSRSGSVTPKSYSEPEGPGHLQKKVSWNQPSDMTQEELLAANSNLMARLLPFLTNPLIAAPITVFFYDDKSSVSRCVVTDDAGHFSVRAALDFVPTHVRVLATEYLSITEKVTITEPIGVSIISDVDDTIKHTSISSGAREIFRNAFVRDLSDLSIDGVRKWYNKMYDMGVDIHYVSNSPWQLFPVLVSFFRQAGLPPGSYHLKQYSGMLQGIFEPVAERKKSTLEKIMRDFPERKFVLIGDSGEADLEVYTDVVLANPGRVIAVFIRDVTTPYPSHGFFNPTMGPLSLDQRNGKIQSPSRKGSIASSKMSTGPESIPPPLPRRPVSDAVVQGSDGPGTVDNLIDLNDEPESKSTNKPQHLADLETLDSPSRTSVGDQNRRAPPPRPAKPSSLRISSMPDLADNTSPSAIKNRVPPPPPKPRRAPGRQDPPSNTLAQSENPSNTDSSSGGYLLFAKDKVSEAYNALPEIRSHIYSNPAGTPSASPQPPEIPKTRSSEKPPPPPPRRSTAASVASMTATVTSHLPTRTNSDLSNSNTYNYASDADASAPVNKKLELWKRRWQHAKRILDAKGVALRSWRVGDDVSVEAVKMIEDAMRKMRSKQLMLKQLRMWKPFKPPLIKNGPKAVLTDPAEDDIVLGDRPTKKRRLIHVVEDSPPRRLPLASSLATTAPRKPLIPVKNAPVVETASISSERGGAYYRVLWRKFTTKKHKTWDGDGFLSVSDGYARLHDVSGREMGKSACLEPLLPGSTLSIGGKDVEVDEIISRKDYVSRRDIPNTPESQSLGSRVPSIPSKPIKTAQPTTGKSSKDNTKDIARTYLPTIPAKDFYGASRSSTSQFKTPLISSTVLPKSTGGRPTPRHDPNAPGAMVMKRPKECPKGKQIVDVVIDPFLSQKLFEHQKEGIKFLYECVMGMRDFNGQGALLADEMGLGKTLQTITLLWTLLKQNPIHGSEPVIKKALIVCPVTLIDNWKKEFRRWLGNERIGVFVADDKNTRLSDFTHGKSYSVMIIGYEKLRNVQEELKKGSGIDLVVADEGHRLKTAQNKSAQAIRSLNTPRRIILSGTPLQNDLSEFFIMVDFINPGLLGTYNSFKKEFEGPILRSREPGASENEIEDGNDRRQELSSITNMFILRRTAEVMSKFLPPKTEYVIFCKPTSVQAQVYQHVLDSPVFGKVLGSSESALQLITILKKVCNAPGLLERQENETPSSPNVAQLLESMPLELLKKKPTASSSKFRLLDRLVKELSSTTSEKIVIVSNYTSTLDLLGNHLASLGLTFLRLDGSTPSAKRQGLVESFNHSPASKTFAFLLSAKSGGVGINLVGASRLILFDVDWNPATDQQAMARIHRPGQKRPVKIYRFLMAGGMDEKIFQRQITKTGLADSVVDGKKSETSFSAEELRDLFRLDLEAECQTHDLLSCTCGGTAVDNFLQPSSANPVVVDSEEEVVKSSDDSDSDFPENLAMIIMPASKIDIAAQEKKIAAAARKKRKKQSKGKMQALMQYSHINTSVLLGETKDIFGFETDDVKAVKAALDDTILACSLEDQKCKVGFVFAKRSETKFPGAQPCPVVSAVPQDRIRRVKCDEAKPFCKRCTSTGRKCDGYAKLPPTSSVSTPSSGDESIQIIQKFVTHIPGSASEKRGFYYFLGCTARELSGYYDPSFWEQNILQAGVADPALRHAIIAIGSLHEDFSRKRIEFIDSDIGYNEPDNYFATSQYAKSIAQLRLSLESGKQGTVTALMCCILFVCFDSLRGHLGSAMIHLQSGLRILRSMKVRSESDKYLIDTYLVPIFMRLSIQSILYIDTSSKEERINFALNLLVIEEEKAKFSTPFETLEDARIFMNGAADGLFRAFYMFDGFTNLDHQLPRAVHQYHVYKDILLSWEKPFVNFLAKKSKSFTKKEVRGAALLKVQHTTAKIMATIAPMQLDSQRSAASEMDELQKCLPEFETIVNMSRSLIQAGEEDARSGSPPLAFSTDLGIVAPLYYVCVKCPSTNLRNEAIELLDRAPRKEGMWDSKVGVKLIKEFWEYEKMHKALQGISDDDYTPVPLPLNQVIDLELKDGMRWSWKWIEPSVLSTRLSTPDDGSIVSSNWTSEQSAYPDLDYFFGSGAMENFMNYESWDDEA</sequence>
<evidence type="ECO:0000259" key="6">
    <source>
        <dbReference type="PROSITE" id="PS51192"/>
    </source>
</evidence>
<dbReference type="InterPro" id="IPR050496">
    <property type="entry name" value="SNF2_RAD54_helicase_repair"/>
</dbReference>
<feature type="region of interest" description="Disordered" evidence="5">
    <location>
        <begin position="1101"/>
        <end position="1156"/>
    </location>
</feature>
<dbReference type="InterPro" id="IPR014001">
    <property type="entry name" value="Helicase_ATP-bd"/>
</dbReference>
<dbReference type="PANTHER" id="PTHR45629:SF7">
    <property type="entry name" value="DNA EXCISION REPAIR PROTEIN ERCC-6-RELATED"/>
    <property type="match status" value="1"/>
</dbReference>
<feature type="compositionally biased region" description="Basic and acidic residues" evidence="5">
    <location>
        <begin position="739"/>
        <end position="749"/>
    </location>
</feature>
<dbReference type="GO" id="GO:0005634">
    <property type="term" value="C:nucleus"/>
    <property type="evidence" value="ECO:0007669"/>
    <property type="project" value="TreeGrafter"/>
</dbReference>
<dbReference type="Pfam" id="PF09949">
    <property type="entry name" value="APP1_cat"/>
    <property type="match status" value="1"/>
</dbReference>
<feature type="compositionally biased region" description="Basic residues" evidence="5">
    <location>
        <begin position="661"/>
        <end position="683"/>
    </location>
</feature>
<feature type="non-terminal residue" evidence="8">
    <location>
        <position position="3247"/>
    </location>
</feature>
<feature type="compositionally biased region" description="Polar residues" evidence="5">
    <location>
        <begin position="725"/>
        <end position="735"/>
    </location>
</feature>
<evidence type="ECO:0000256" key="3">
    <source>
        <dbReference type="ARBA" id="ARBA00022840"/>
    </source>
</evidence>
<feature type="compositionally biased region" description="Low complexity" evidence="5">
    <location>
        <begin position="1636"/>
        <end position="1651"/>
    </location>
</feature>
<feature type="compositionally biased region" description="Basic residues" evidence="5">
    <location>
        <begin position="409"/>
        <end position="420"/>
    </location>
</feature>
<feature type="compositionally biased region" description="Polar residues" evidence="5">
    <location>
        <begin position="374"/>
        <end position="390"/>
    </location>
</feature>
<dbReference type="Proteomes" id="UP000258309">
    <property type="component" value="Unassembled WGS sequence"/>
</dbReference>
<dbReference type="CDD" id="cd18793">
    <property type="entry name" value="SF2_C_SNF"/>
    <property type="match status" value="1"/>
</dbReference>
<feature type="region of interest" description="Disordered" evidence="5">
    <location>
        <begin position="374"/>
        <end position="429"/>
    </location>
</feature>
<accession>A0A3E2HS07</accession>
<keyword evidence="1" id="KW-0547">Nucleotide-binding</keyword>
<feature type="compositionally biased region" description="Polar residues" evidence="5">
    <location>
        <begin position="295"/>
        <end position="318"/>
    </location>
</feature>
<evidence type="ECO:0000256" key="4">
    <source>
        <dbReference type="ARBA" id="ARBA00023242"/>
    </source>
</evidence>
<dbReference type="STRING" id="5539.A0A3E2HS07"/>
<dbReference type="SMART" id="SM00490">
    <property type="entry name" value="HELICc"/>
    <property type="match status" value="1"/>
</dbReference>
<gene>
    <name evidence="8" type="ORF">B7463_g588</name>
</gene>
<protein>
    <recommendedName>
        <fullName evidence="10">Phosphatidate phosphatase APP1 catalytic domain-containing protein</fullName>
    </recommendedName>
</protein>
<feature type="region of interest" description="Disordered" evidence="5">
    <location>
        <begin position="657"/>
        <end position="800"/>
    </location>
</feature>
<feature type="region of interest" description="Disordered" evidence="5">
    <location>
        <begin position="1969"/>
        <end position="1997"/>
    </location>
</feature>
<evidence type="ECO:0000259" key="7">
    <source>
        <dbReference type="PROSITE" id="PS51194"/>
    </source>
</evidence>
<keyword evidence="3" id="KW-0067">ATP-binding</keyword>
<dbReference type="OrthoDB" id="413460at2759"/>
<dbReference type="CDD" id="cd00067">
    <property type="entry name" value="GAL4"/>
    <property type="match status" value="1"/>
</dbReference>
<dbReference type="SUPFAM" id="SSF57701">
    <property type="entry name" value="Zn2/Cys6 DNA-binding domain"/>
    <property type="match status" value="1"/>
</dbReference>
<feature type="compositionally biased region" description="Polar residues" evidence="5">
    <location>
        <begin position="1652"/>
        <end position="1663"/>
    </location>
</feature>
<feature type="compositionally biased region" description="Polar residues" evidence="5">
    <location>
        <begin position="1969"/>
        <end position="1978"/>
    </location>
</feature>
<comment type="caution">
    <text evidence="8">The sequence shown here is derived from an EMBL/GenBank/DDBJ whole genome shotgun (WGS) entry which is preliminary data.</text>
</comment>
<feature type="domain" description="Helicase C-terminal" evidence="7">
    <location>
        <begin position="2364"/>
        <end position="2526"/>
    </location>
</feature>
<proteinExistence type="predicted"/>
<feature type="non-terminal residue" evidence="8">
    <location>
        <position position="1"/>
    </location>
</feature>
<reference evidence="8 9" key="1">
    <citation type="submission" date="2018-05" db="EMBL/GenBank/DDBJ databases">
        <title>Draft genome sequence of Scytalidium lignicola DSM 105466, a ubiquitous saprotrophic fungus.</title>
        <authorList>
            <person name="Buettner E."/>
            <person name="Gebauer A.M."/>
            <person name="Hofrichter M."/>
            <person name="Liers C."/>
            <person name="Kellner H."/>
        </authorList>
    </citation>
    <scope>NUCLEOTIDE SEQUENCE [LARGE SCALE GENOMIC DNA]</scope>
    <source>
        <strain evidence="8 9">DSM 105466</strain>
    </source>
</reference>
<dbReference type="EMBL" id="NCSJ02000005">
    <property type="protein sequence ID" value="RFU35781.1"/>
    <property type="molecule type" value="Genomic_DNA"/>
</dbReference>
<feature type="region of interest" description="Disordered" evidence="5">
    <location>
        <begin position="1900"/>
        <end position="1941"/>
    </location>
</feature>
<feature type="region of interest" description="Disordered" evidence="5">
    <location>
        <begin position="1604"/>
        <end position="1663"/>
    </location>
</feature>
<dbReference type="FunFam" id="3.40.50.10810:FF:000035">
    <property type="entry name" value="DsDNA-dependent ATPase (Rad54b)"/>
    <property type="match status" value="1"/>
</dbReference>
<feature type="compositionally biased region" description="Polar residues" evidence="5">
    <location>
        <begin position="1498"/>
        <end position="1507"/>
    </location>
</feature>
<name>A0A3E2HS07_SCYLI</name>
<feature type="region of interest" description="Disordered" evidence="5">
    <location>
        <begin position="984"/>
        <end position="1005"/>
    </location>
</feature>
<feature type="compositionally biased region" description="Polar residues" evidence="5">
    <location>
        <begin position="1604"/>
        <end position="1613"/>
    </location>
</feature>
<dbReference type="InterPro" id="IPR038718">
    <property type="entry name" value="SNF2-like_sf"/>
</dbReference>
<feature type="compositionally biased region" description="Polar residues" evidence="5">
    <location>
        <begin position="1420"/>
        <end position="1444"/>
    </location>
</feature>
<dbReference type="SMART" id="SM00487">
    <property type="entry name" value="DEXDc"/>
    <property type="match status" value="1"/>
</dbReference>
<feature type="region of interest" description="Disordered" evidence="5">
    <location>
        <begin position="1415"/>
        <end position="1580"/>
    </location>
</feature>
<dbReference type="CDD" id="cd18004">
    <property type="entry name" value="DEXHc_RAD54"/>
    <property type="match status" value="1"/>
</dbReference>
<dbReference type="Gene3D" id="3.40.50.10810">
    <property type="entry name" value="Tandem AAA-ATPase domain"/>
    <property type="match status" value="1"/>
</dbReference>
<feature type="compositionally biased region" description="Basic and acidic residues" evidence="5">
    <location>
        <begin position="1079"/>
        <end position="1088"/>
    </location>
</feature>
<dbReference type="GO" id="GO:0000981">
    <property type="term" value="F:DNA-binding transcription factor activity, RNA polymerase II-specific"/>
    <property type="evidence" value="ECO:0007669"/>
    <property type="project" value="InterPro"/>
</dbReference>
<dbReference type="Pfam" id="PF00176">
    <property type="entry name" value="SNF2-rel_dom"/>
    <property type="match status" value="1"/>
</dbReference>
<feature type="region of interest" description="Disordered" evidence="5">
    <location>
        <begin position="234"/>
        <end position="264"/>
    </location>
</feature>
<dbReference type="GO" id="GO:0015616">
    <property type="term" value="F:DNA translocase activity"/>
    <property type="evidence" value="ECO:0007669"/>
    <property type="project" value="TreeGrafter"/>
</dbReference>
<evidence type="ECO:0000313" key="9">
    <source>
        <dbReference type="Proteomes" id="UP000258309"/>
    </source>
</evidence>
<keyword evidence="2" id="KW-0378">Hydrolase</keyword>
<dbReference type="GO" id="GO:0005524">
    <property type="term" value="F:ATP binding"/>
    <property type="evidence" value="ECO:0007669"/>
    <property type="project" value="InterPro"/>
</dbReference>
<dbReference type="GO" id="GO:0008195">
    <property type="term" value="F:phosphatidate phosphatase activity"/>
    <property type="evidence" value="ECO:0007669"/>
    <property type="project" value="InterPro"/>
</dbReference>